<evidence type="ECO:0000259" key="9">
    <source>
        <dbReference type="Pfam" id="PF00361"/>
    </source>
</evidence>
<feature type="transmembrane region" description="Helical" evidence="8">
    <location>
        <begin position="549"/>
        <end position="576"/>
    </location>
</feature>
<feature type="transmembrane region" description="Helical" evidence="8">
    <location>
        <begin position="45"/>
        <end position="64"/>
    </location>
</feature>
<feature type="transmembrane region" description="Helical" evidence="8">
    <location>
        <begin position="203"/>
        <end position="222"/>
    </location>
</feature>
<dbReference type="GO" id="GO:0005886">
    <property type="term" value="C:plasma membrane"/>
    <property type="evidence" value="ECO:0007669"/>
    <property type="project" value="UniProtKB-SubCell"/>
</dbReference>
<feature type="transmembrane region" description="Helical" evidence="8">
    <location>
        <begin position="12"/>
        <end position="38"/>
    </location>
</feature>
<accession>A0A2A5WWD3</accession>
<feature type="transmembrane region" description="Helical" evidence="8">
    <location>
        <begin position="318"/>
        <end position="335"/>
    </location>
</feature>
<evidence type="ECO:0000256" key="7">
    <source>
        <dbReference type="RuleBase" id="RU000320"/>
    </source>
</evidence>
<dbReference type="InterPro" id="IPR003918">
    <property type="entry name" value="NADH_UbQ_OxRdtase"/>
</dbReference>
<dbReference type="GO" id="GO:0042773">
    <property type="term" value="P:ATP synthesis coupled electron transport"/>
    <property type="evidence" value="ECO:0007669"/>
    <property type="project" value="InterPro"/>
</dbReference>
<feature type="transmembrane region" description="Helical" evidence="8">
    <location>
        <begin position="111"/>
        <end position="130"/>
    </location>
</feature>
<comment type="subcellular location">
    <subcellularLocation>
        <location evidence="1">Cell membrane</location>
        <topology evidence="1">Multi-pass membrane protein</topology>
    </subcellularLocation>
    <subcellularLocation>
        <location evidence="7">Membrane</location>
        <topology evidence="7">Multi-pass membrane protein</topology>
    </subcellularLocation>
</comment>
<name>A0A2A5WWD3_9GAMM</name>
<feature type="transmembrane region" description="Helical" evidence="8">
    <location>
        <begin position="431"/>
        <end position="452"/>
    </location>
</feature>
<feature type="transmembrane region" description="Helical" evidence="8">
    <location>
        <begin position="136"/>
        <end position="153"/>
    </location>
</feature>
<dbReference type="GO" id="GO:0016491">
    <property type="term" value="F:oxidoreductase activity"/>
    <property type="evidence" value="ECO:0007669"/>
    <property type="project" value="UniProtKB-KW"/>
</dbReference>
<feature type="transmembrane region" description="Helical" evidence="8">
    <location>
        <begin position="84"/>
        <end position="104"/>
    </location>
</feature>
<feature type="transmembrane region" description="Helical" evidence="8">
    <location>
        <begin position="288"/>
        <end position="312"/>
    </location>
</feature>
<dbReference type="EMBL" id="NTKD01000008">
    <property type="protein sequence ID" value="PDH40860.1"/>
    <property type="molecule type" value="Genomic_DNA"/>
</dbReference>
<evidence type="ECO:0000256" key="2">
    <source>
        <dbReference type="ARBA" id="ARBA00022475"/>
    </source>
</evidence>
<feature type="transmembrane region" description="Helical" evidence="8">
    <location>
        <begin position="258"/>
        <end position="276"/>
    </location>
</feature>
<keyword evidence="5" id="KW-0560">Oxidoreductase</keyword>
<evidence type="ECO:0000256" key="1">
    <source>
        <dbReference type="ARBA" id="ARBA00004651"/>
    </source>
</evidence>
<evidence type="ECO:0000313" key="11">
    <source>
        <dbReference type="Proteomes" id="UP000219327"/>
    </source>
</evidence>
<keyword evidence="4 8" id="KW-1133">Transmembrane helix</keyword>
<dbReference type="InterPro" id="IPR052175">
    <property type="entry name" value="ComplexI-like_HydComp"/>
</dbReference>
<dbReference type="AlphaFoldDB" id="A0A2A5WWD3"/>
<dbReference type="PRINTS" id="PR01437">
    <property type="entry name" value="NUOXDRDTASE4"/>
</dbReference>
<dbReference type="GO" id="GO:0008137">
    <property type="term" value="F:NADH dehydrogenase (ubiquinone) activity"/>
    <property type="evidence" value="ECO:0007669"/>
    <property type="project" value="InterPro"/>
</dbReference>
<dbReference type="PANTHER" id="PTHR42682:SF4">
    <property type="entry name" value="NADH-UBIQUINONE_PLASTOQUINONE"/>
    <property type="match status" value="1"/>
</dbReference>
<evidence type="ECO:0000256" key="4">
    <source>
        <dbReference type="ARBA" id="ARBA00022989"/>
    </source>
</evidence>
<keyword evidence="2" id="KW-1003">Cell membrane</keyword>
<feature type="transmembrane region" description="Helical" evidence="8">
    <location>
        <begin position="472"/>
        <end position="489"/>
    </location>
</feature>
<evidence type="ECO:0000256" key="6">
    <source>
        <dbReference type="ARBA" id="ARBA00023136"/>
    </source>
</evidence>
<reference evidence="10 11" key="1">
    <citation type="submission" date="2017-08" db="EMBL/GenBank/DDBJ databases">
        <title>Fine stratification of microbial communities through a metagenomic profile of the photic zone.</title>
        <authorList>
            <person name="Haro-Moreno J.M."/>
            <person name="Lopez-Perez M."/>
            <person name="De La Torre J."/>
            <person name="Picazo A."/>
            <person name="Camacho A."/>
            <person name="Rodriguez-Valera F."/>
        </authorList>
    </citation>
    <scope>NUCLEOTIDE SEQUENCE [LARGE SCALE GENOMIC DNA]</scope>
    <source>
        <strain evidence="10">MED-G24</strain>
    </source>
</reference>
<dbReference type="NCBIfam" id="NF009310">
    <property type="entry name" value="PRK12668.1"/>
    <property type="match status" value="1"/>
</dbReference>
<organism evidence="10 11">
    <name type="scientific">OM182 bacterium MED-G24</name>
    <dbReference type="NCBI Taxonomy" id="1986255"/>
    <lineage>
        <taxon>Bacteria</taxon>
        <taxon>Pseudomonadati</taxon>
        <taxon>Pseudomonadota</taxon>
        <taxon>Gammaproteobacteria</taxon>
        <taxon>OMG group</taxon>
        <taxon>OM182 clade</taxon>
    </lineage>
</organism>
<feature type="transmembrane region" description="Helical" evidence="8">
    <location>
        <begin position="355"/>
        <end position="384"/>
    </location>
</feature>
<feature type="transmembrane region" description="Helical" evidence="8">
    <location>
        <begin position="234"/>
        <end position="252"/>
    </location>
</feature>
<keyword evidence="3 7" id="KW-0812">Transmembrane</keyword>
<evidence type="ECO:0000256" key="8">
    <source>
        <dbReference type="SAM" id="Phobius"/>
    </source>
</evidence>
<sequence>MESQIILASLDWIAQFRVLAVVPPAVLYFLAALLVLWSGHRVGRVVMLLMPVLGMFQLAAMFAIKPNVTLSLLDMSLVVLRVDSLSLLFALLFNIAALIGVIYALHVRDRLQSVSAMCYVGSALGAVFAGDLLTLFIFWELLALSSVGFIWARRRPESMAAGMRYLLVQIVSGLLLLAGALYLYEQTGSLVFNHIGLDGPAGWLILVAFGIKCGFPMFHGWITEAYPAATEAGAVFMAAITTKVAVYALARGFQGEELLVYVGVTMTCFPIFYAVIENDLRRVLAYSMINQLGFMVCGIGVGTTLAVNGAIAHAFNDVIFKGLLFMSMGAVLLQTGRINASELGGLYRTMPKTTVLCIVGAMSISAFPLFSGFVSKAMIVTAVLEEHYEWVWLALLFASAGVFHHAGIKIPYFAFFAHDSGLRPTEPPTNMLIAMTISAVLCIGIGVFPLVLYQMLPFDMVYSPYDATHVLAQLQLLWFSALAFAWLNLRGWYPPEIRSVNLDVDWLFRKLVPGVVSVTMPHLGRIGEHLTFGIGQGLQRMGGFLARGLVVLVGQATSIRLMAMYLVIVLMLYLFLDGLMMLVG</sequence>
<evidence type="ECO:0000256" key="5">
    <source>
        <dbReference type="ARBA" id="ARBA00023002"/>
    </source>
</evidence>
<comment type="caution">
    <text evidence="10">The sequence shown here is derived from an EMBL/GenBank/DDBJ whole genome shotgun (WGS) entry which is preliminary data.</text>
</comment>
<feature type="transmembrane region" description="Helical" evidence="8">
    <location>
        <begin position="390"/>
        <end position="410"/>
    </location>
</feature>
<feature type="transmembrane region" description="Helical" evidence="8">
    <location>
        <begin position="165"/>
        <end position="183"/>
    </location>
</feature>
<evidence type="ECO:0000256" key="3">
    <source>
        <dbReference type="ARBA" id="ARBA00022692"/>
    </source>
</evidence>
<dbReference type="Proteomes" id="UP000219327">
    <property type="component" value="Unassembled WGS sequence"/>
</dbReference>
<dbReference type="PANTHER" id="PTHR42682">
    <property type="entry name" value="HYDROGENASE-4 COMPONENT F"/>
    <property type="match status" value="1"/>
</dbReference>
<dbReference type="Pfam" id="PF00361">
    <property type="entry name" value="Proton_antipo_M"/>
    <property type="match status" value="1"/>
</dbReference>
<dbReference type="InterPro" id="IPR001750">
    <property type="entry name" value="ND/Mrp_TM"/>
</dbReference>
<feature type="domain" description="NADH:quinone oxidoreductase/Mrp antiporter transmembrane" evidence="9">
    <location>
        <begin position="129"/>
        <end position="399"/>
    </location>
</feature>
<proteinExistence type="predicted"/>
<keyword evidence="6 8" id="KW-0472">Membrane</keyword>
<gene>
    <name evidence="10" type="ORF">CNE99_02715</name>
</gene>
<evidence type="ECO:0000313" key="10">
    <source>
        <dbReference type="EMBL" id="PDH40860.1"/>
    </source>
</evidence>
<protein>
    <submittedName>
        <fullName evidence="10">Na(+)/H(+) antiporter subunit D</fullName>
    </submittedName>
</protein>